<name>A0A4V6N5W5_9SPHI</name>
<dbReference type="PROSITE" id="PS51257">
    <property type="entry name" value="PROKAR_LIPOPROTEIN"/>
    <property type="match status" value="1"/>
</dbReference>
<sequence length="283" mass="32838">MMNKNIFYVFMLGILLFACKKNNITTYESVDNIYLNYYDNTGVFDTSAVSYSFSTSPGLAKDTIWVPVVVSGKRVNHDRQFILSIVDTATTAEKDKHYEPLKPFYIMPADSGKIKVPVIIKNIDQDLTSKSVALTFRLIGNADFKEDLPVKLRTKKLIYSNRLEKPSWWMYWQGQLGEYSRVTHQLFLISGGKDLVNPTLPNAYLEIPRTLYYLENVRLFVKDPFTWVTRNPQKGYVLTKRTEGIDDYDFYNTASPEIKFYVKFFPQVNGYFFMNEAGKQIIM</sequence>
<gene>
    <name evidence="1" type="ORF">EZ444_12625</name>
</gene>
<dbReference type="RefSeq" id="WP_131609338.1">
    <property type="nucleotide sequence ID" value="NZ_SJSM01000006.1"/>
</dbReference>
<evidence type="ECO:0000313" key="1">
    <source>
        <dbReference type="EMBL" id="TCC96276.1"/>
    </source>
</evidence>
<keyword evidence="2" id="KW-1185">Reference proteome</keyword>
<comment type="caution">
    <text evidence="1">The sequence shown here is derived from an EMBL/GenBank/DDBJ whole genome shotgun (WGS) entry which is preliminary data.</text>
</comment>
<dbReference type="Proteomes" id="UP000291117">
    <property type="component" value="Unassembled WGS sequence"/>
</dbReference>
<organism evidence="1 2">
    <name type="scientific">Pedobacter hiemivivus</name>
    <dbReference type="NCBI Taxonomy" id="2530454"/>
    <lineage>
        <taxon>Bacteria</taxon>
        <taxon>Pseudomonadati</taxon>
        <taxon>Bacteroidota</taxon>
        <taxon>Sphingobacteriia</taxon>
        <taxon>Sphingobacteriales</taxon>
        <taxon>Sphingobacteriaceae</taxon>
        <taxon>Pedobacter</taxon>
    </lineage>
</organism>
<dbReference type="AlphaFoldDB" id="A0A4V6N5W5"/>
<proteinExistence type="predicted"/>
<accession>A0A4V6N5W5</accession>
<dbReference type="OrthoDB" id="1094829at2"/>
<dbReference type="InterPro" id="IPR032299">
    <property type="entry name" value="DUF4843"/>
</dbReference>
<dbReference type="Pfam" id="PF16132">
    <property type="entry name" value="DUF4843"/>
    <property type="match status" value="1"/>
</dbReference>
<protein>
    <submittedName>
        <fullName evidence="1">DUF4843 domain-containing protein</fullName>
    </submittedName>
</protein>
<evidence type="ECO:0000313" key="2">
    <source>
        <dbReference type="Proteomes" id="UP000291117"/>
    </source>
</evidence>
<dbReference type="EMBL" id="SJSM01000006">
    <property type="protein sequence ID" value="TCC96276.1"/>
    <property type="molecule type" value="Genomic_DNA"/>
</dbReference>
<reference evidence="1 2" key="1">
    <citation type="submission" date="2019-02" db="EMBL/GenBank/DDBJ databases">
        <title>Pedobacter sp. RP-3-8 sp. nov., isolated from Arctic soil.</title>
        <authorList>
            <person name="Dahal R.H."/>
        </authorList>
    </citation>
    <scope>NUCLEOTIDE SEQUENCE [LARGE SCALE GENOMIC DNA]</scope>
    <source>
        <strain evidence="1 2">RP-3-8</strain>
    </source>
</reference>